<name>Q82LC3_STRAW</name>
<dbReference type="InterPro" id="IPR008965">
    <property type="entry name" value="CBM2/CBM3_carb-bd_dom_sf"/>
</dbReference>
<dbReference type="PROSITE" id="PS51173">
    <property type="entry name" value="CBM2"/>
    <property type="match status" value="1"/>
</dbReference>
<dbReference type="EMBL" id="BA000030">
    <property type="protein sequence ID" value="BAC69798.1"/>
    <property type="molecule type" value="Genomic_DNA"/>
</dbReference>
<reference evidence="5 6" key="2">
    <citation type="journal article" date="2003" name="Nat. Biotechnol.">
        <title>Complete genome sequence and comparative analysis of the industrial microorganism Streptomyces avermitilis.</title>
        <authorList>
            <person name="Ikeda H."/>
            <person name="Ishikawa J."/>
            <person name="Hanamoto A."/>
            <person name="Shinose M."/>
            <person name="Kikuchi H."/>
            <person name="Shiba T."/>
            <person name="Sakaki Y."/>
            <person name="Hattori M."/>
            <person name="Omura S."/>
        </authorList>
    </citation>
    <scope>NUCLEOTIDE SEQUENCE [LARGE SCALE GENOMIC DNA]</scope>
    <source>
        <strain evidence="6">ATCC 31267 / DSM 46492 / JCM 5070 / NBRC 14893 / NCIMB 12804 / NRRL 8165 / MA-4680</strain>
    </source>
</reference>
<keyword evidence="1" id="KW-0732">Signal</keyword>
<gene>
    <name evidence="5" type="ORF">SAVERM_2087</name>
</gene>
<feature type="domain" description="CBM2" evidence="4">
    <location>
        <begin position="402"/>
        <end position="510"/>
    </location>
</feature>
<feature type="compositionally biased region" description="Low complexity" evidence="3">
    <location>
        <begin position="346"/>
        <end position="373"/>
    </location>
</feature>
<reference evidence="5 6" key="1">
    <citation type="journal article" date="2001" name="Proc. Natl. Acad. Sci. U.S.A.">
        <title>Genome sequence of an industrial microorganism Streptomyces avermitilis: deducing the ability of producing secondary metabolites.</title>
        <authorList>
            <person name="Omura S."/>
            <person name="Ikeda H."/>
            <person name="Ishikawa J."/>
            <person name="Hanamoto A."/>
            <person name="Takahashi C."/>
            <person name="Shinose M."/>
            <person name="Takahashi Y."/>
            <person name="Horikawa H."/>
            <person name="Nakazawa H."/>
            <person name="Osonoe T."/>
            <person name="Kikuchi H."/>
            <person name="Shiba T."/>
            <person name="Sakaki Y."/>
            <person name="Hattori M."/>
        </authorList>
    </citation>
    <scope>NUCLEOTIDE SEQUENCE [LARGE SCALE GENOMIC DNA]</scope>
    <source>
        <strain evidence="6">ATCC 31267 / DSM 46492 / JCM 5070 / NBRC 14893 / NCIMB 12804 / NRRL 8165 / MA-4680</strain>
    </source>
</reference>
<dbReference type="Proteomes" id="UP000000428">
    <property type="component" value="Chromosome"/>
</dbReference>
<keyword evidence="2" id="KW-0119">Carbohydrate metabolism</keyword>
<accession>Q82LC3</accession>
<protein>
    <submittedName>
        <fullName evidence="5">Cellulose-binding protein</fullName>
    </submittedName>
</protein>
<dbReference type="GO" id="GO:0004553">
    <property type="term" value="F:hydrolase activity, hydrolyzing O-glycosyl compounds"/>
    <property type="evidence" value="ECO:0007669"/>
    <property type="project" value="InterPro"/>
</dbReference>
<feature type="region of interest" description="Disordered" evidence="3">
    <location>
        <begin position="346"/>
        <end position="404"/>
    </location>
</feature>
<dbReference type="HOGENOM" id="CLU_037519_0_0_11"/>
<evidence type="ECO:0000256" key="1">
    <source>
        <dbReference type="ARBA" id="ARBA00022729"/>
    </source>
</evidence>
<dbReference type="Gene3D" id="2.60.40.290">
    <property type="match status" value="1"/>
</dbReference>
<dbReference type="GO" id="GO:0030247">
    <property type="term" value="F:polysaccharide binding"/>
    <property type="evidence" value="ECO:0007669"/>
    <property type="project" value="UniProtKB-UniRule"/>
</dbReference>
<dbReference type="GO" id="GO:0000272">
    <property type="term" value="P:polysaccharide catabolic process"/>
    <property type="evidence" value="ECO:0007669"/>
    <property type="project" value="UniProtKB-KW"/>
</dbReference>
<reference evidence="5 6" key="3">
    <citation type="journal article" date="2014" name="J. Ind. Microbiol. Biotechnol.">
        <title>Genome mining of the Streptomyces avermitilis genome and development of genome-minimized hosts for heterologous expression of biosynthetic gene clusters.</title>
        <authorList>
            <person name="Ikeda H."/>
            <person name="Shin-ya K."/>
            <person name="Omura S."/>
        </authorList>
    </citation>
    <scope>NUCLEOTIDE SEQUENCE [LARGE SCALE GENOMIC DNA]</scope>
    <source>
        <strain evidence="6">ATCC 31267 / DSM 46492 / JCM 5070 / NBRC 14893 / NCIMB 12804 / NRRL 8165 / MA-4680</strain>
    </source>
</reference>
<dbReference type="eggNOG" id="COG5297">
    <property type="taxonomic scope" value="Bacteria"/>
</dbReference>
<dbReference type="AlphaFoldDB" id="Q82LC3"/>
<dbReference type="Pfam" id="PF00553">
    <property type="entry name" value="CBM_2"/>
    <property type="match status" value="1"/>
</dbReference>
<keyword evidence="6" id="KW-1185">Reference proteome</keyword>
<evidence type="ECO:0000259" key="4">
    <source>
        <dbReference type="PROSITE" id="PS51173"/>
    </source>
</evidence>
<evidence type="ECO:0000313" key="6">
    <source>
        <dbReference type="Proteomes" id="UP000000428"/>
    </source>
</evidence>
<organism evidence="5 6">
    <name type="scientific">Streptomyces avermitilis (strain ATCC 31267 / DSM 46492 / JCM 5070 / NBRC 14893 / NCIMB 12804 / NRRL 8165 / MA-4680)</name>
    <dbReference type="NCBI Taxonomy" id="227882"/>
    <lineage>
        <taxon>Bacteria</taxon>
        <taxon>Bacillati</taxon>
        <taxon>Actinomycetota</taxon>
        <taxon>Actinomycetes</taxon>
        <taxon>Kitasatosporales</taxon>
        <taxon>Streptomycetaceae</taxon>
        <taxon>Streptomyces</taxon>
    </lineage>
</organism>
<dbReference type="KEGG" id="sma:SAVERM_2087"/>
<evidence type="ECO:0000256" key="3">
    <source>
        <dbReference type="SAM" id="MobiDB-lite"/>
    </source>
</evidence>
<dbReference type="SUPFAM" id="SSF49384">
    <property type="entry name" value="Carbohydrate-binding domain"/>
    <property type="match status" value="1"/>
</dbReference>
<dbReference type="InterPro" id="IPR001919">
    <property type="entry name" value="CBD2"/>
</dbReference>
<evidence type="ECO:0000313" key="5">
    <source>
        <dbReference type="EMBL" id="BAC69798.1"/>
    </source>
</evidence>
<dbReference type="InterPro" id="IPR012291">
    <property type="entry name" value="CBM2_carb-bd_dom_sf"/>
</dbReference>
<sequence>MWMHSMQELPMPDLPTPQDAAEAALFSECWDAVLSYADLCTSGSAAAAQLATEAFTHGIHQARAADATAKDTGRRTLRLPRIPLLLTAVRTAAAAWEAHGQGHRLDPDLRLWLNSDKAARYTGPPLHRPLALRGLRDMQEPDAALLWLAEVESLPLPDVARRLGLDPTAAAEELVQVRALFRDRCHRNHLDTPMKAECRSYARLLDAVTRSPNAGAPDDLSRHLATCVECAEAAACLRLHGGGLPSALAGGVIGWGGLAYLERRRRAADAGLSGGRVYTGADTGLAQGGTARPRIGRTGILAAAVIVSALALGASLMQFGDSGGGASASDDATDGRPVAGEAASLPAADLPSGSAAAPSSSSSSSTSRPTGAKSEVKSSDPDTEPQGKSSSTVEETHKAGGSTKAPSYCQVKYEILNEWPDGFQATVTVTSEKALDNWRIGWTFRDGQQISQMWDASVTQSGARVTAAAADYNKQVAADGTFAFGFLSTWHDENTTPYGFTLNGGKCTTNG</sequence>
<proteinExistence type="predicted"/>
<dbReference type="SMART" id="SM00637">
    <property type="entry name" value="CBD_II"/>
    <property type="match status" value="1"/>
</dbReference>
<evidence type="ECO:0000256" key="2">
    <source>
        <dbReference type="ARBA" id="ARBA00023326"/>
    </source>
</evidence>
<keyword evidence="2" id="KW-0624">Polysaccharide degradation</keyword>